<dbReference type="AlphaFoldDB" id="A0A382HLR8"/>
<protein>
    <recommendedName>
        <fullName evidence="2">ABM domain-containing protein</fullName>
    </recommendedName>
</protein>
<reference evidence="1" key="1">
    <citation type="submission" date="2018-05" db="EMBL/GenBank/DDBJ databases">
        <authorList>
            <person name="Lanie J.A."/>
            <person name="Ng W.-L."/>
            <person name="Kazmierczak K.M."/>
            <person name="Andrzejewski T.M."/>
            <person name="Davidsen T.M."/>
            <person name="Wayne K.J."/>
            <person name="Tettelin H."/>
            <person name="Glass J.I."/>
            <person name="Rusch D."/>
            <person name="Podicherti R."/>
            <person name="Tsui H.-C.T."/>
            <person name="Winkler M.E."/>
        </authorList>
    </citation>
    <scope>NUCLEOTIDE SEQUENCE</scope>
</reference>
<sequence length="140" mass="16376">VLKRGTRMPNQNNEHPTQHIGNTILVVMMEVEPDGEEAFERWYNDEHLPERLEIPGYVSARRFKLEEGNGVLKYLCIWELEDASPLESDQYKAQRARPSDIRDEANKYITQRARGLYKQIYPVSGSYEDHSGYYPEQVKS</sequence>
<gene>
    <name evidence="1" type="ORF">METZ01_LOCUS241104</name>
</gene>
<feature type="non-terminal residue" evidence="1">
    <location>
        <position position="1"/>
    </location>
</feature>
<dbReference type="EMBL" id="UINC01062036">
    <property type="protein sequence ID" value="SVB88250.1"/>
    <property type="molecule type" value="Genomic_DNA"/>
</dbReference>
<dbReference type="SUPFAM" id="SSF54909">
    <property type="entry name" value="Dimeric alpha+beta barrel"/>
    <property type="match status" value="1"/>
</dbReference>
<dbReference type="InterPro" id="IPR011008">
    <property type="entry name" value="Dimeric_a/b-barrel"/>
</dbReference>
<evidence type="ECO:0000313" key="1">
    <source>
        <dbReference type="EMBL" id="SVB88250.1"/>
    </source>
</evidence>
<proteinExistence type="predicted"/>
<accession>A0A382HLR8</accession>
<evidence type="ECO:0008006" key="2">
    <source>
        <dbReference type="Google" id="ProtNLM"/>
    </source>
</evidence>
<organism evidence="1">
    <name type="scientific">marine metagenome</name>
    <dbReference type="NCBI Taxonomy" id="408172"/>
    <lineage>
        <taxon>unclassified sequences</taxon>
        <taxon>metagenomes</taxon>
        <taxon>ecological metagenomes</taxon>
    </lineage>
</organism>
<name>A0A382HLR8_9ZZZZ</name>